<evidence type="ECO:0000313" key="4">
    <source>
        <dbReference type="Proteomes" id="UP000002320"/>
    </source>
</evidence>
<dbReference type="InParanoid" id="B0X5B0"/>
<evidence type="ECO:0000313" key="2">
    <source>
        <dbReference type="EMBL" id="EDS40795.1"/>
    </source>
</evidence>
<gene>
    <name evidence="3" type="primary">6047829</name>
    <name evidence="2" type="ORF">CpipJ_CPIJ014587</name>
</gene>
<accession>B0X5B0</accession>
<dbReference type="EnsemblMetazoa" id="CPIJ014587-RA">
    <property type="protein sequence ID" value="CPIJ014587-PA"/>
    <property type="gene ID" value="CPIJ014587"/>
</dbReference>
<dbReference type="Proteomes" id="UP000002320">
    <property type="component" value="Unassembled WGS sequence"/>
</dbReference>
<evidence type="ECO:0000313" key="3">
    <source>
        <dbReference type="EnsemblMetazoa" id="CPIJ014587-PA"/>
    </source>
</evidence>
<keyword evidence="4" id="KW-1185">Reference proteome</keyword>
<sequence length="240" mass="26960">MTPVHGEEVAAVDSPAERHPMSTPQMRFLCRKSSRKSQSSSPNPTRSPAFHASFPQVMVFAEASMSQTSTKSKPKLYAYAYVNLIGMNSFCKTRWSGNQNQLVTSGKSSPIEDDRADAEECDFRQAAAAAGHLIHLTRTIRSRTSFSCGVAREDGSSEVADGSRETIYERLTQRGNTVYTEAVFQSFSCDLLHYLKAFPERCREIWVKFGTQLISQGLLTKEDKRLFMKNHCKQKKLLQS</sequence>
<evidence type="ECO:0000256" key="1">
    <source>
        <dbReference type="SAM" id="MobiDB-lite"/>
    </source>
</evidence>
<reference evidence="2" key="1">
    <citation type="submission" date="2007-03" db="EMBL/GenBank/DDBJ databases">
        <title>Annotation of Culex pipiens quinquefasciatus.</title>
        <authorList>
            <consortium name="The Broad Institute Genome Sequencing Platform"/>
            <person name="Atkinson P.W."/>
            <person name="Hemingway J."/>
            <person name="Christensen B.M."/>
            <person name="Higgs S."/>
            <person name="Kodira C."/>
            <person name="Hannick L."/>
            <person name="Megy K."/>
            <person name="O'Leary S."/>
            <person name="Pearson M."/>
            <person name="Haas B.J."/>
            <person name="Mauceli E."/>
            <person name="Wortman J.R."/>
            <person name="Lee N.H."/>
            <person name="Guigo R."/>
            <person name="Stanke M."/>
            <person name="Alvarado L."/>
            <person name="Amedeo P."/>
            <person name="Antoine C.H."/>
            <person name="Arensburger P."/>
            <person name="Bidwell S.L."/>
            <person name="Crawford M."/>
            <person name="Camaro F."/>
            <person name="Devon K."/>
            <person name="Engels R."/>
            <person name="Hammond M."/>
            <person name="Howarth C."/>
            <person name="Koehrsen M."/>
            <person name="Lawson D."/>
            <person name="Montgomery P."/>
            <person name="Nene V."/>
            <person name="Nusbaum C."/>
            <person name="Puiu D."/>
            <person name="Romero-Severson J."/>
            <person name="Severson D.W."/>
            <person name="Shumway M."/>
            <person name="Sisk P."/>
            <person name="Stolte C."/>
            <person name="Zeng Q."/>
            <person name="Eisenstadt E."/>
            <person name="Fraser-Liggett C."/>
            <person name="Strausberg R."/>
            <person name="Galagan J."/>
            <person name="Birren B."/>
            <person name="Collins F.H."/>
        </authorList>
    </citation>
    <scope>NUCLEOTIDE SEQUENCE [LARGE SCALE GENOMIC DNA]</scope>
    <source>
        <strain evidence="2">JHB</strain>
    </source>
</reference>
<feature type="region of interest" description="Disordered" evidence="1">
    <location>
        <begin position="1"/>
        <end position="50"/>
    </location>
</feature>
<dbReference type="HOGENOM" id="CLU_1157414_0_0_1"/>
<organism>
    <name type="scientific">Culex quinquefasciatus</name>
    <name type="common">Southern house mosquito</name>
    <name type="synonym">Culex pungens</name>
    <dbReference type="NCBI Taxonomy" id="7176"/>
    <lineage>
        <taxon>Eukaryota</taxon>
        <taxon>Metazoa</taxon>
        <taxon>Ecdysozoa</taxon>
        <taxon>Arthropoda</taxon>
        <taxon>Hexapoda</taxon>
        <taxon>Insecta</taxon>
        <taxon>Pterygota</taxon>
        <taxon>Neoptera</taxon>
        <taxon>Endopterygota</taxon>
        <taxon>Diptera</taxon>
        <taxon>Nematocera</taxon>
        <taxon>Culicoidea</taxon>
        <taxon>Culicidae</taxon>
        <taxon>Culicinae</taxon>
        <taxon>Culicini</taxon>
        <taxon>Culex</taxon>
        <taxon>Culex</taxon>
    </lineage>
</organism>
<dbReference type="AlphaFoldDB" id="B0X5B0"/>
<dbReference type="EMBL" id="DS232374">
    <property type="protein sequence ID" value="EDS40795.1"/>
    <property type="molecule type" value="Genomic_DNA"/>
</dbReference>
<reference evidence="3" key="2">
    <citation type="submission" date="2021-02" db="UniProtKB">
        <authorList>
            <consortium name="EnsemblMetazoa"/>
        </authorList>
    </citation>
    <scope>IDENTIFICATION</scope>
    <source>
        <strain evidence="3">JHB</strain>
    </source>
</reference>
<protein>
    <submittedName>
        <fullName evidence="2 3">Uncharacterized protein</fullName>
    </submittedName>
</protein>
<dbReference type="VEuPathDB" id="VectorBase:CPIJ014587"/>
<dbReference type="STRING" id="7176.B0X5B0"/>
<name>B0X5B0_CULQU</name>
<dbReference type="KEGG" id="cqu:CpipJ_CPIJ014587"/>
<proteinExistence type="predicted"/>